<dbReference type="Pfam" id="PF02130">
    <property type="entry name" value="YbeY"/>
    <property type="match status" value="1"/>
</dbReference>
<dbReference type="HAMAP" id="MF_00009">
    <property type="entry name" value="Endoribonucl_YbeY"/>
    <property type="match status" value="1"/>
</dbReference>
<dbReference type="GO" id="GO:0006364">
    <property type="term" value="P:rRNA processing"/>
    <property type="evidence" value="ECO:0007669"/>
    <property type="project" value="UniProtKB-UniRule"/>
</dbReference>
<evidence type="ECO:0000256" key="2">
    <source>
        <dbReference type="ARBA" id="ARBA00022722"/>
    </source>
</evidence>
<proteinExistence type="inferred from homology"/>
<comment type="cofactor">
    <cofactor evidence="7">
        <name>Zn(2+)</name>
        <dbReference type="ChEBI" id="CHEBI:29105"/>
    </cofactor>
    <text evidence="7">Binds 1 zinc ion.</text>
</comment>
<keyword evidence="4 7" id="KW-0255">Endonuclease</keyword>
<dbReference type="AlphaFoldDB" id="A0A2X3BS49"/>
<feature type="binding site" evidence="7">
    <location>
        <position position="105"/>
    </location>
    <ligand>
        <name>Zn(2+)</name>
        <dbReference type="ChEBI" id="CHEBI:29105"/>
        <note>catalytic</note>
    </ligand>
</feature>
<evidence type="ECO:0000256" key="1">
    <source>
        <dbReference type="ARBA" id="ARBA00010875"/>
    </source>
</evidence>
<keyword evidence="3 7" id="KW-0479">Metal-binding</keyword>
<evidence type="ECO:0000313" key="8">
    <source>
        <dbReference type="EMBL" id="SQB98975.1"/>
    </source>
</evidence>
<keyword evidence="7" id="KW-0690">Ribosome biogenesis</keyword>
<dbReference type="GO" id="GO:0004222">
    <property type="term" value="F:metalloendopeptidase activity"/>
    <property type="evidence" value="ECO:0007669"/>
    <property type="project" value="InterPro"/>
</dbReference>
<keyword evidence="5 7" id="KW-0378">Hydrolase</keyword>
<dbReference type="SUPFAM" id="SSF55486">
    <property type="entry name" value="Metalloproteases ('zincins'), catalytic domain"/>
    <property type="match status" value="1"/>
</dbReference>
<keyword evidence="7" id="KW-0963">Cytoplasm</keyword>
<evidence type="ECO:0000256" key="5">
    <source>
        <dbReference type="ARBA" id="ARBA00022801"/>
    </source>
</evidence>
<dbReference type="PANTHER" id="PTHR46986">
    <property type="entry name" value="ENDORIBONUCLEASE YBEY, CHLOROPLASTIC"/>
    <property type="match status" value="1"/>
</dbReference>
<dbReference type="EMBL" id="UAWL01000006">
    <property type="protein sequence ID" value="SQB98975.1"/>
    <property type="molecule type" value="Genomic_DNA"/>
</dbReference>
<dbReference type="GO" id="GO:0008270">
    <property type="term" value="F:zinc ion binding"/>
    <property type="evidence" value="ECO:0007669"/>
    <property type="project" value="UniProtKB-UniRule"/>
</dbReference>
<sequence>MLDITNHTNCDIDSTLLEKIAKKLTPKDIELVFVEDTQIQQINAEFLGKDYPTDVLSFPLESFGTNEIPLGSIIINTQKAQEVSQNLGHSLDSEIVLLFIHGLLHLLGFDHERDSGEHRAKEQEIAMAFGLPETLIVRNT</sequence>
<evidence type="ECO:0000313" key="9">
    <source>
        <dbReference type="Proteomes" id="UP000250166"/>
    </source>
</evidence>
<dbReference type="EC" id="3.1.-.-" evidence="7"/>
<comment type="function">
    <text evidence="7">Single strand-specific metallo-endoribonuclease involved in late-stage 70S ribosome quality control and in maturation of the 3' terminus of the 16S rRNA.</text>
</comment>
<comment type="similarity">
    <text evidence="1 7">Belongs to the endoribonuclease YbeY family.</text>
</comment>
<dbReference type="InterPro" id="IPR020549">
    <property type="entry name" value="YbeY_CS"/>
</dbReference>
<dbReference type="Proteomes" id="UP000250166">
    <property type="component" value="Unassembled WGS sequence"/>
</dbReference>
<keyword evidence="6 7" id="KW-0862">Zinc</keyword>
<accession>A0A2X3BS49</accession>
<gene>
    <name evidence="7" type="primary">ybeY</name>
    <name evidence="8" type="ORF">NCTC13102_01446</name>
</gene>
<dbReference type="GO" id="GO:0004521">
    <property type="term" value="F:RNA endonuclease activity"/>
    <property type="evidence" value="ECO:0007669"/>
    <property type="project" value="UniProtKB-UniRule"/>
</dbReference>
<keyword evidence="2 7" id="KW-0540">Nuclease</keyword>
<name>A0A2X3BS49_9HELI</name>
<protein>
    <recommendedName>
        <fullName evidence="7">Endoribonuclease YbeY</fullName>
        <ecNumber evidence="7">3.1.-.-</ecNumber>
    </recommendedName>
</protein>
<dbReference type="InterPro" id="IPR023091">
    <property type="entry name" value="MetalPrtase_cat_dom_sf_prd"/>
</dbReference>
<dbReference type="PANTHER" id="PTHR46986:SF1">
    <property type="entry name" value="ENDORIBONUCLEASE YBEY, CHLOROPLASTIC"/>
    <property type="match status" value="1"/>
</dbReference>
<dbReference type="PROSITE" id="PS01306">
    <property type="entry name" value="UPF0054"/>
    <property type="match status" value="1"/>
</dbReference>
<evidence type="ECO:0000256" key="4">
    <source>
        <dbReference type="ARBA" id="ARBA00022759"/>
    </source>
</evidence>
<keyword evidence="8" id="KW-0346">Stress response</keyword>
<keyword evidence="7" id="KW-0698">rRNA processing</keyword>
<evidence type="ECO:0000256" key="3">
    <source>
        <dbReference type="ARBA" id="ARBA00022723"/>
    </source>
</evidence>
<dbReference type="GO" id="GO:0005737">
    <property type="term" value="C:cytoplasm"/>
    <property type="evidence" value="ECO:0007669"/>
    <property type="project" value="UniProtKB-SubCell"/>
</dbReference>
<evidence type="ECO:0000256" key="7">
    <source>
        <dbReference type="HAMAP-Rule" id="MF_00009"/>
    </source>
</evidence>
<organism evidence="8 9">
    <name type="scientific">Helicobacter fennelliae</name>
    <dbReference type="NCBI Taxonomy" id="215"/>
    <lineage>
        <taxon>Bacteria</taxon>
        <taxon>Pseudomonadati</taxon>
        <taxon>Campylobacterota</taxon>
        <taxon>Epsilonproteobacteria</taxon>
        <taxon>Campylobacterales</taxon>
        <taxon>Helicobacteraceae</taxon>
        <taxon>Helicobacter</taxon>
    </lineage>
</organism>
<comment type="subcellular location">
    <subcellularLocation>
        <location evidence="7">Cytoplasm</location>
    </subcellularLocation>
</comment>
<dbReference type="Gene3D" id="3.40.390.30">
    <property type="entry name" value="Metalloproteases ('zincins'), catalytic domain"/>
    <property type="match status" value="1"/>
</dbReference>
<dbReference type="InterPro" id="IPR002036">
    <property type="entry name" value="YbeY"/>
</dbReference>
<dbReference type="NCBIfam" id="TIGR00043">
    <property type="entry name" value="rRNA maturation RNase YbeY"/>
    <property type="match status" value="1"/>
</dbReference>
<reference evidence="8 9" key="1">
    <citation type="submission" date="2018-06" db="EMBL/GenBank/DDBJ databases">
        <authorList>
            <consortium name="Pathogen Informatics"/>
            <person name="Doyle S."/>
        </authorList>
    </citation>
    <scope>NUCLEOTIDE SEQUENCE [LARGE SCALE GENOMIC DNA]</scope>
    <source>
        <strain evidence="8 9">NCTC13102</strain>
    </source>
</reference>
<feature type="binding site" evidence="7">
    <location>
        <position position="111"/>
    </location>
    <ligand>
        <name>Zn(2+)</name>
        <dbReference type="ChEBI" id="CHEBI:29105"/>
        <note>catalytic</note>
    </ligand>
</feature>
<evidence type="ECO:0000256" key="6">
    <source>
        <dbReference type="ARBA" id="ARBA00022833"/>
    </source>
</evidence>
<feature type="binding site" evidence="7">
    <location>
        <position position="101"/>
    </location>
    <ligand>
        <name>Zn(2+)</name>
        <dbReference type="ChEBI" id="CHEBI:29105"/>
        <note>catalytic</note>
    </ligand>
</feature>
<dbReference type="RefSeq" id="WP_023948373.1">
    <property type="nucleotide sequence ID" value="NZ_JAERIV010000011.1"/>
</dbReference>